<evidence type="ECO:0000256" key="2">
    <source>
        <dbReference type="ARBA" id="ARBA00022448"/>
    </source>
</evidence>
<sequence length="104" mass="11567">MKYTPTQYGEAIVSLLEEKQSGERKQTLLRGFAETIARHKALKLLPKIESVLEVKLGKKDATLKKITTEDNPHLIAGAVVEQGGNRVDSSIGRRLKELRSVLTK</sequence>
<reference evidence="7 8" key="1">
    <citation type="journal article" date="2016" name="Nat. Commun.">
        <title>Thousands of microbial genomes shed light on interconnected biogeochemical processes in an aquifer system.</title>
        <authorList>
            <person name="Anantharaman K."/>
            <person name="Brown C.T."/>
            <person name="Hug L.A."/>
            <person name="Sharon I."/>
            <person name="Castelle C.J."/>
            <person name="Probst A.J."/>
            <person name="Thomas B.C."/>
            <person name="Singh A."/>
            <person name="Wilkins M.J."/>
            <person name="Karaoz U."/>
            <person name="Brodie E.L."/>
            <person name="Williams K.H."/>
            <person name="Hubbard S.S."/>
            <person name="Banfield J.F."/>
        </authorList>
    </citation>
    <scope>NUCLEOTIDE SEQUENCE [LARGE SCALE GENOMIC DNA]</scope>
</reference>
<gene>
    <name evidence="7" type="ORF">A3D56_01990</name>
</gene>
<keyword evidence="4" id="KW-0406">Ion transport</keyword>
<protein>
    <submittedName>
        <fullName evidence="7">Uncharacterized protein</fullName>
    </submittedName>
</protein>
<keyword evidence="5" id="KW-0472">Membrane</keyword>
<evidence type="ECO:0000313" key="8">
    <source>
        <dbReference type="Proteomes" id="UP000177943"/>
    </source>
</evidence>
<evidence type="ECO:0000256" key="5">
    <source>
        <dbReference type="ARBA" id="ARBA00023136"/>
    </source>
</evidence>
<accession>A0A1G2MTL5</accession>
<keyword evidence="2" id="KW-0813">Transport</keyword>
<comment type="caution">
    <text evidence="7">The sequence shown here is derived from an EMBL/GenBank/DDBJ whole genome shotgun (WGS) entry which is preliminary data.</text>
</comment>
<evidence type="ECO:0000256" key="4">
    <source>
        <dbReference type="ARBA" id="ARBA00023065"/>
    </source>
</evidence>
<dbReference type="InterPro" id="IPR000711">
    <property type="entry name" value="ATPase_OSCP/dsu"/>
</dbReference>
<dbReference type="Pfam" id="PF00213">
    <property type="entry name" value="OSCP"/>
    <property type="match status" value="1"/>
</dbReference>
<name>A0A1G2MTL5_9BACT</name>
<evidence type="ECO:0000256" key="3">
    <source>
        <dbReference type="ARBA" id="ARBA00022781"/>
    </source>
</evidence>
<evidence type="ECO:0000256" key="6">
    <source>
        <dbReference type="ARBA" id="ARBA00023310"/>
    </source>
</evidence>
<keyword evidence="3" id="KW-0375">Hydrogen ion transport</keyword>
<dbReference type="Proteomes" id="UP000177943">
    <property type="component" value="Unassembled WGS sequence"/>
</dbReference>
<dbReference type="EMBL" id="MHRP01000020">
    <property type="protein sequence ID" value="OHA27206.1"/>
    <property type="molecule type" value="Genomic_DNA"/>
</dbReference>
<proteinExistence type="predicted"/>
<organism evidence="7 8">
    <name type="scientific">Candidatus Taylorbacteria bacterium RIFCSPHIGHO2_02_FULL_45_35</name>
    <dbReference type="NCBI Taxonomy" id="1802311"/>
    <lineage>
        <taxon>Bacteria</taxon>
        <taxon>Candidatus Tayloriibacteriota</taxon>
    </lineage>
</organism>
<dbReference type="AlphaFoldDB" id="A0A1G2MTL5"/>
<comment type="subcellular location">
    <subcellularLocation>
        <location evidence="1">Membrane</location>
    </subcellularLocation>
</comment>
<dbReference type="GO" id="GO:0046933">
    <property type="term" value="F:proton-transporting ATP synthase activity, rotational mechanism"/>
    <property type="evidence" value="ECO:0007669"/>
    <property type="project" value="InterPro"/>
</dbReference>
<evidence type="ECO:0000313" key="7">
    <source>
        <dbReference type="EMBL" id="OHA27206.1"/>
    </source>
</evidence>
<keyword evidence="6" id="KW-0066">ATP synthesis</keyword>
<dbReference type="GO" id="GO:0016020">
    <property type="term" value="C:membrane"/>
    <property type="evidence" value="ECO:0007669"/>
    <property type="project" value="UniProtKB-SubCell"/>
</dbReference>
<evidence type="ECO:0000256" key="1">
    <source>
        <dbReference type="ARBA" id="ARBA00004370"/>
    </source>
</evidence>